<dbReference type="EMBL" id="CALSGD010001673">
    <property type="protein sequence ID" value="CAH7469812.1"/>
    <property type="molecule type" value="Genomic_DNA"/>
</dbReference>
<reference evidence="5" key="1">
    <citation type="submission" date="2022-06" db="EMBL/GenBank/DDBJ databases">
        <authorList>
            <person name="Andreotti S."/>
            <person name="Wyler E."/>
        </authorList>
    </citation>
    <scope>NUCLEOTIDE SEQUENCE</scope>
</reference>
<evidence type="ECO:0000313" key="5">
    <source>
        <dbReference type="EMBL" id="CAH7469812.1"/>
    </source>
</evidence>
<dbReference type="Gene3D" id="2.60.40.10">
    <property type="entry name" value="Immunoglobulins"/>
    <property type="match status" value="1"/>
</dbReference>
<keyword evidence="4" id="KW-0732">Signal</keyword>
<comment type="subunit">
    <text evidence="2">Monomer. Interacts with AZGP1.</text>
</comment>
<dbReference type="InterPro" id="IPR007990">
    <property type="entry name" value="PIP"/>
</dbReference>
<comment type="similarity">
    <text evidence="1">Belongs to the PIP family.</text>
</comment>
<dbReference type="GO" id="GO:0006508">
    <property type="term" value="P:proteolysis"/>
    <property type="evidence" value="ECO:0007669"/>
    <property type="project" value="TreeGrafter"/>
</dbReference>
<evidence type="ECO:0000313" key="6">
    <source>
        <dbReference type="Proteomes" id="UP001152836"/>
    </source>
</evidence>
<dbReference type="PANTHER" id="PTHR15096">
    <property type="entry name" value="PROLACTIN-INDUCIBLE PROTEIN/SEMINAL VESICLE ANTIGEN"/>
    <property type="match status" value="1"/>
</dbReference>
<evidence type="ECO:0000256" key="2">
    <source>
        <dbReference type="ARBA" id="ARBA00025932"/>
    </source>
</evidence>
<dbReference type="InterPro" id="IPR014756">
    <property type="entry name" value="Ig_E-set"/>
</dbReference>
<dbReference type="GO" id="GO:0004190">
    <property type="term" value="F:aspartic-type endopeptidase activity"/>
    <property type="evidence" value="ECO:0007669"/>
    <property type="project" value="TreeGrafter"/>
</dbReference>
<dbReference type="Pfam" id="PF05326">
    <property type="entry name" value="SVA"/>
    <property type="match status" value="1"/>
</dbReference>
<name>A0AAV0AFU7_PHORO</name>
<dbReference type="PANTHER" id="PTHR15096:SF8">
    <property type="entry name" value="PROLACTIN-INDUCED PROTEIN"/>
    <property type="match status" value="1"/>
</dbReference>
<proteinExistence type="inferred from homology"/>
<accession>A0AAV0AFU7</accession>
<dbReference type="InterPro" id="IPR013783">
    <property type="entry name" value="Ig-like_fold"/>
</dbReference>
<dbReference type="Proteomes" id="UP001152836">
    <property type="component" value="Unassembled WGS sequence"/>
</dbReference>
<gene>
    <name evidence="5" type="primary">unknown_gene_1628</name>
    <name evidence="5" type="ORF">PHOROB_LOCUS17677</name>
</gene>
<dbReference type="GO" id="GO:0005615">
    <property type="term" value="C:extracellular space"/>
    <property type="evidence" value="ECO:0007669"/>
    <property type="project" value="TreeGrafter"/>
</dbReference>
<comment type="caution">
    <text evidence="5">The sequence shown here is derived from an EMBL/GenBank/DDBJ whole genome shotgun (WGS) entry which is preliminary data.</text>
</comment>
<protein>
    <recommendedName>
        <fullName evidence="3">Prolactin-induced protein</fullName>
    </recommendedName>
</protein>
<evidence type="ECO:0000256" key="4">
    <source>
        <dbReference type="SAM" id="SignalP"/>
    </source>
</evidence>
<evidence type="ECO:0000256" key="3">
    <source>
        <dbReference type="ARBA" id="ARBA00032342"/>
    </source>
</evidence>
<organism evidence="5 6">
    <name type="scientific">Phodopus roborovskii</name>
    <name type="common">Roborovski's desert hamster</name>
    <name type="synonym">Cricetulus roborovskii</name>
    <dbReference type="NCBI Taxonomy" id="109678"/>
    <lineage>
        <taxon>Eukaryota</taxon>
        <taxon>Metazoa</taxon>
        <taxon>Chordata</taxon>
        <taxon>Craniata</taxon>
        <taxon>Vertebrata</taxon>
        <taxon>Euteleostomi</taxon>
        <taxon>Mammalia</taxon>
        <taxon>Eutheria</taxon>
        <taxon>Euarchontoglires</taxon>
        <taxon>Glires</taxon>
        <taxon>Rodentia</taxon>
        <taxon>Myomorpha</taxon>
        <taxon>Muroidea</taxon>
        <taxon>Cricetidae</taxon>
        <taxon>Cricetinae</taxon>
        <taxon>Phodopus</taxon>
    </lineage>
</organism>
<sequence length="162" mass="18236">MPSHQVLYQPRAVTHLLIVYLVLKTAYGQHTWKGSPANQFLVNLTVTNNVDKCMAVKTSTEDNLNIEYLSAQATFIPCKCATQYFMWETEVSAKAVLQGDVKAVPPKDIIPEGERTCPVTTHIGFITRESHVTRKSKVSHRPCSSNYLPTARHVPFLHVSLW</sequence>
<feature type="chain" id="PRO_5043863501" description="Prolactin-induced protein" evidence="4">
    <location>
        <begin position="29"/>
        <end position="162"/>
    </location>
</feature>
<dbReference type="AlphaFoldDB" id="A0AAV0AFU7"/>
<keyword evidence="6" id="KW-1185">Reference proteome</keyword>
<evidence type="ECO:0000256" key="1">
    <source>
        <dbReference type="ARBA" id="ARBA00006819"/>
    </source>
</evidence>
<dbReference type="SUPFAM" id="SSF81296">
    <property type="entry name" value="E set domains"/>
    <property type="match status" value="1"/>
</dbReference>
<dbReference type="GO" id="GO:0002682">
    <property type="term" value="P:regulation of immune system process"/>
    <property type="evidence" value="ECO:0007669"/>
    <property type="project" value="TreeGrafter"/>
</dbReference>
<feature type="signal peptide" evidence="4">
    <location>
        <begin position="1"/>
        <end position="28"/>
    </location>
</feature>